<dbReference type="CDD" id="cd00130">
    <property type="entry name" value="PAS"/>
    <property type="match status" value="2"/>
</dbReference>
<dbReference type="Gene3D" id="3.40.50.2300">
    <property type="match status" value="1"/>
</dbReference>
<feature type="domain" description="Response regulatory" evidence="4">
    <location>
        <begin position="33"/>
        <end position="149"/>
    </location>
</feature>
<dbReference type="SUPFAM" id="SSF55073">
    <property type="entry name" value="Nucleotide cyclase"/>
    <property type="match status" value="1"/>
</dbReference>
<feature type="domain" description="EAL" evidence="7">
    <location>
        <begin position="616"/>
        <end position="870"/>
    </location>
</feature>
<dbReference type="SMART" id="SM00091">
    <property type="entry name" value="PAS"/>
    <property type="match status" value="2"/>
</dbReference>
<name>A0A418WWY9_9BURK</name>
<dbReference type="SMART" id="SM00267">
    <property type="entry name" value="GGDEF"/>
    <property type="match status" value="1"/>
</dbReference>
<evidence type="ECO:0000313" key="10">
    <source>
        <dbReference type="Proteomes" id="UP000285190"/>
    </source>
</evidence>
<feature type="coiled-coil region" evidence="3">
    <location>
        <begin position="176"/>
        <end position="203"/>
    </location>
</feature>
<feature type="domain" description="PAS" evidence="5">
    <location>
        <begin position="193"/>
        <end position="235"/>
    </location>
</feature>
<comment type="catalytic activity">
    <reaction evidence="1">
        <text>3',3'-c-di-GMP + H2O = 5'-phosphoguanylyl(3'-&gt;5')guanosine + H(+)</text>
        <dbReference type="Rhea" id="RHEA:24902"/>
        <dbReference type="ChEBI" id="CHEBI:15377"/>
        <dbReference type="ChEBI" id="CHEBI:15378"/>
        <dbReference type="ChEBI" id="CHEBI:58754"/>
        <dbReference type="ChEBI" id="CHEBI:58805"/>
        <dbReference type="EC" id="3.1.4.52"/>
    </reaction>
    <physiologicalReaction direction="left-to-right" evidence="1">
        <dbReference type="Rhea" id="RHEA:24903"/>
    </physiologicalReaction>
</comment>
<dbReference type="InterPro" id="IPR001789">
    <property type="entry name" value="Sig_transdc_resp-reg_receiver"/>
</dbReference>
<dbReference type="InterPro" id="IPR035919">
    <property type="entry name" value="EAL_sf"/>
</dbReference>
<protein>
    <submittedName>
        <fullName evidence="9">EAL domain-containing protein</fullName>
    </submittedName>
</protein>
<feature type="domain" description="GGDEF" evidence="8">
    <location>
        <begin position="474"/>
        <end position="607"/>
    </location>
</feature>
<dbReference type="PROSITE" id="PS50110">
    <property type="entry name" value="RESPONSE_REGULATORY"/>
    <property type="match status" value="1"/>
</dbReference>
<dbReference type="SUPFAM" id="SSF55785">
    <property type="entry name" value="PYP-like sensor domain (PAS domain)"/>
    <property type="match status" value="2"/>
</dbReference>
<dbReference type="GO" id="GO:0071111">
    <property type="term" value="F:cyclic-guanylate-specific phosphodiesterase activity"/>
    <property type="evidence" value="ECO:0007669"/>
    <property type="project" value="UniProtKB-EC"/>
</dbReference>
<dbReference type="InterPro" id="IPR001633">
    <property type="entry name" value="EAL_dom"/>
</dbReference>
<dbReference type="NCBIfam" id="TIGR00229">
    <property type="entry name" value="sensory_box"/>
    <property type="match status" value="2"/>
</dbReference>
<evidence type="ECO:0000256" key="2">
    <source>
        <dbReference type="PROSITE-ProRule" id="PRU00169"/>
    </source>
</evidence>
<evidence type="ECO:0000259" key="5">
    <source>
        <dbReference type="PROSITE" id="PS50112"/>
    </source>
</evidence>
<feature type="domain" description="PAC" evidence="6">
    <location>
        <begin position="392"/>
        <end position="442"/>
    </location>
</feature>
<dbReference type="Pfam" id="PF00990">
    <property type="entry name" value="GGDEF"/>
    <property type="match status" value="1"/>
</dbReference>
<evidence type="ECO:0000259" key="7">
    <source>
        <dbReference type="PROSITE" id="PS50883"/>
    </source>
</evidence>
<evidence type="ECO:0000256" key="3">
    <source>
        <dbReference type="SAM" id="Coils"/>
    </source>
</evidence>
<evidence type="ECO:0000259" key="4">
    <source>
        <dbReference type="PROSITE" id="PS50110"/>
    </source>
</evidence>
<dbReference type="Pfam" id="PF13426">
    <property type="entry name" value="PAS_9"/>
    <property type="match status" value="2"/>
</dbReference>
<gene>
    <name evidence="9" type="ORF">D3870_00795</name>
</gene>
<dbReference type="InterPro" id="IPR000160">
    <property type="entry name" value="GGDEF_dom"/>
</dbReference>
<reference evidence="9 10" key="1">
    <citation type="submission" date="2018-09" db="EMBL/GenBank/DDBJ databases">
        <authorList>
            <person name="Zhu H."/>
        </authorList>
    </citation>
    <scope>NUCLEOTIDE SEQUENCE [LARGE SCALE GENOMIC DNA]</scope>
    <source>
        <strain evidence="9 10">K2R10-39</strain>
    </source>
</reference>
<dbReference type="Proteomes" id="UP000285190">
    <property type="component" value="Unassembled WGS sequence"/>
</dbReference>
<dbReference type="InterPro" id="IPR035965">
    <property type="entry name" value="PAS-like_dom_sf"/>
</dbReference>
<sequence>MATAFWRKAAVVQTAAGDHYMNSSVAQTRNERIILLIDDTSETLGTLTDVLRKTGCQVVVTQGGDQALAHTRSIRPDLILITMAMPGIDGLETCRRLKDMPEASDVPVIFMMSAQDEHGRTAAFDAGAADCITRPAKAREVLARIAPHLALRTARNAIEADAAQHSTELDDAHARLNHEIGERKQTEKNLRQEEARLRRLFESNIIGILCWGAEGNITEANEKFLQMSGYSQEDLRNGKVQWGTITPPEYKSVDWRAMKQLKRTGAFSPYEKEYIRIDGTRCPIMIGGACIDAAKDSGIAFVLDMSEQKRAEQASRDYERRLRRLFDASIIGIVFDDATGCALDANEAFLKIIGYTREDLKAGLIRWRELTPPEFHAISERSIRESRHAGSVTYEKEYIRKDGSRVPVLVGSTFFGDTDDSQRAAFVLDLSERKEAEHRIRYMADHDALTSLPNRVLFRDRLQQGVVHAHRTHTKVAVLFIDLDYFKNINDSLGHQIGDRLLQMVAMRLRECVREDDTVARLGGDEFVLSLPLSNGSGDAALVAQKVLHALDLPFLCDEHELHLGGSIGISLYPDDGTDVDTLMRTADTAMYHAKEKGRGNYQFFTPALNKAAQRRLALTNSLRRALVRDEFEVHYQPQVDLESGQIISAEALLRWTKAGKHAVGCNEFITIAEETGLILQIGDWVLRQACRQLKQWHTLGHTDMAIAVNLSPRQFYQPNFHGRISDILDEAGLAPSSLDLEITEGVLMQRSDDNVSTLQHLSDMGIKLSVDDFGTGYSSLAYLQRFPVDALKIDRSFVSGIGQDRNDTTLVTAIIAMAHSLRLKVLAEGVETPEQIRFLLAQGCRSAQGYYYSVPVSAEVFTGMLRERARQAWQR</sequence>
<dbReference type="CDD" id="cd01949">
    <property type="entry name" value="GGDEF"/>
    <property type="match status" value="1"/>
</dbReference>
<dbReference type="PROSITE" id="PS50887">
    <property type="entry name" value="GGDEF"/>
    <property type="match status" value="1"/>
</dbReference>
<dbReference type="InterPro" id="IPR000014">
    <property type="entry name" value="PAS"/>
</dbReference>
<dbReference type="PROSITE" id="PS50112">
    <property type="entry name" value="PAS"/>
    <property type="match status" value="2"/>
</dbReference>
<dbReference type="InterPro" id="IPR029787">
    <property type="entry name" value="Nucleotide_cyclase"/>
</dbReference>
<keyword evidence="3" id="KW-0175">Coiled coil</keyword>
<dbReference type="PANTHER" id="PTHR44757:SF2">
    <property type="entry name" value="BIOFILM ARCHITECTURE MAINTENANCE PROTEIN MBAA"/>
    <property type="match status" value="1"/>
</dbReference>
<proteinExistence type="predicted"/>
<comment type="caution">
    <text evidence="2">Lacks conserved residue(s) required for the propagation of feature annotation.</text>
</comment>
<feature type="domain" description="PAS" evidence="5">
    <location>
        <begin position="318"/>
        <end position="390"/>
    </location>
</feature>
<dbReference type="SUPFAM" id="SSF52172">
    <property type="entry name" value="CheY-like"/>
    <property type="match status" value="1"/>
</dbReference>
<dbReference type="Gene3D" id="3.30.450.20">
    <property type="entry name" value="PAS domain"/>
    <property type="match status" value="2"/>
</dbReference>
<dbReference type="PROSITE" id="PS50883">
    <property type="entry name" value="EAL"/>
    <property type="match status" value="1"/>
</dbReference>
<keyword evidence="10" id="KW-1185">Reference proteome</keyword>
<dbReference type="InterPro" id="IPR000700">
    <property type="entry name" value="PAS-assoc_C"/>
</dbReference>
<dbReference type="Gene3D" id="3.30.70.270">
    <property type="match status" value="1"/>
</dbReference>
<dbReference type="PROSITE" id="PS50113">
    <property type="entry name" value="PAC"/>
    <property type="match status" value="1"/>
</dbReference>
<dbReference type="Gene3D" id="3.20.20.450">
    <property type="entry name" value="EAL domain"/>
    <property type="match status" value="1"/>
</dbReference>
<dbReference type="InterPro" id="IPR043128">
    <property type="entry name" value="Rev_trsase/Diguanyl_cyclase"/>
</dbReference>
<dbReference type="FunFam" id="3.30.70.270:FF:000001">
    <property type="entry name" value="Diguanylate cyclase domain protein"/>
    <property type="match status" value="1"/>
</dbReference>
<dbReference type="SUPFAM" id="SSF141868">
    <property type="entry name" value="EAL domain-like"/>
    <property type="match status" value="1"/>
</dbReference>
<dbReference type="CDD" id="cd01948">
    <property type="entry name" value="EAL"/>
    <property type="match status" value="1"/>
</dbReference>
<dbReference type="EMBL" id="QYUN01000002">
    <property type="protein sequence ID" value="RJG04750.1"/>
    <property type="molecule type" value="Genomic_DNA"/>
</dbReference>
<dbReference type="Pfam" id="PF00563">
    <property type="entry name" value="EAL"/>
    <property type="match status" value="1"/>
</dbReference>
<evidence type="ECO:0000256" key="1">
    <source>
        <dbReference type="ARBA" id="ARBA00051114"/>
    </source>
</evidence>
<dbReference type="InterPro" id="IPR052155">
    <property type="entry name" value="Biofilm_reg_signaling"/>
</dbReference>
<dbReference type="GO" id="GO:0000160">
    <property type="term" value="P:phosphorelay signal transduction system"/>
    <property type="evidence" value="ECO:0007669"/>
    <property type="project" value="InterPro"/>
</dbReference>
<organism evidence="9 10">
    <name type="scientific">Noviherbaspirillum cavernae</name>
    <dbReference type="NCBI Taxonomy" id="2320862"/>
    <lineage>
        <taxon>Bacteria</taxon>
        <taxon>Pseudomonadati</taxon>
        <taxon>Pseudomonadota</taxon>
        <taxon>Betaproteobacteria</taxon>
        <taxon>Burkholderiales</taxon>
        <taxon>Oxalobacteraceae</taxon>
        <taxon>Noviherbaspirillum</taxon>
    </lineage>
</organism>
<dbReference type="NCBIfam" id="TIGR00254">
    <property type="entry name" value="GGDEF"/>
    <property type="match status" value="1"/>
</dbReference>
<dbReference type="AlphaFoldDB" id="A0A418WWY9"/>
<dbReference type="Pfam" id="PF00072">
    <property type="entry name" value="Response_reg"/>
    <property type="match status" value="1"/>
</dbReference>
<comment type="caution">
    <text evidence="9">The sequence shown here is derived from an EMBL/GenBank/DDBJ whole genome shotgun (WGS) entry which is preliminary data.</text>
</comment>
<dbReference type="InterPro" id="IPR011006">
    <property type="entry name" value="CheY-like_superfamily"/>
</dbReference>
<evidence type="ECO:0000259" key="8">
    <source>
        <dbReference type="PROSITE" id="PS50887"/>
    </source>
</evidence>
<evidence type="ECO:0000259" key="6">
    <source>
        <dbReference type="PROSITE" id="PS50113"/>
    </source>
</evidence>
<dbReference type="GO" id="GO:0071732">
    <property type="term" value="P:cellular response to nitric oxide"/>
    <property type="evidence" value="ECO:0007669"/>
    <property type="project" value="UniProtKB-ARBA"/>
</dbReference>
<dbReference type="SMART" id="SM00448">
    <property type="entry name" value="REC"/>
    <property type="match status" value="1"/>
</dbReference>
<evidence type="ECO:0000313" key="9">
    <source>
        <dbReference type="EMBL" id="RJG04750.1"/>
    </source>
</evidence>
<dbReference type="PANTHER" id="PTHR44757">
    <property type="entry name" value="DIGUANYLATE CYCLASE DGCP"/>
    <property type="match status" value="1"/>
</dbReference>
<dbReference type="FunFam" id="3.20.20.450:FF:000001">
    <property type="entry name" value="Cyclic di-GMP phosphodiesterase yahA"/>
    <property type="match status" value="1"/>
</dbReference>
<dbReference type="SMART" id="SM00052">
    <property type="entry name" value="EAL"/>
    <property type="match status" value="1"/>
</dbReference>
<accession>A0A418WWY9</accession>